<dbReference type="Proteomes" id="UP000269221">
    <property type="component" value="Unassembled WGS sequence"/>
</dbReference>
<dbReference type="AlphaFoldDB" id="A0A3M0JN43"/>
<name>A0A3M0JN43_HIRRU</name>
<organism evidence="1 2">
    <name type="scientific">Hirundo rustica rustica</name>
    <dbReference type="NCBI Taxonomy" id="333673"/>
    <lineage>
        <taxon>Eukaryota</taxon>
        <taxon>Metazoa</taxon>
        <taxon>Chordata</taxon>
        <taxon>Craniata</taxon>
        <taxon>Vertebrata</taxon>
        <taxon>Euteleostomi</taxon>
        <taxon>Archelosauria</taxon>
        <taxon>Archosauria</taxon>
        <taxon>Dinosauria</taxon>
        <taxon>Saurischia</taxon>
        <taxon>Theropoda</taxon>
        <taxon>Coelurosauria</taxon>
        <taxon>Aves</taxon>
        <taxon>Neognathae</taxon>
        <taxon>Neoaves</taxon>
        <taxon>Telluraves</taxon>
        <taxon>Australaves</taxon>
        <taxon>Passeriformes</taxon>
        <taxon>Sylvioidea</taxon>
        <taxon>Hirundinidae</taxon>
        <taxon>Hirundo</taxon>
    </lineage>
</organism>
<proteinExistence type="predicted"/>
<dbReference type="EMBL" id="QRBI01000144">
    <property type="protein sequence ID" value="RMC00464.1"/>
    <property type="molecule type" value="Genomic_DNA"/>
</dbReference>
<comment type="caution">
    <text evidence="1">The sequence shown here is derived from an EMBL/GenBank/DDBJ whole genome shotgun (WGS) entry which is preliminary data.</text>
</comment>
<evidence type="ECO:0000313" key="1">
    <source>
        <dbReference type="EMBL" id="RMC00464.1"/>
    </source>
</evidence>
<sequence length="254" mass="28911">MWHHLQGPEEHLGSYRPVILTLVLGKLMEQTILSAITGHAQDKQGTRPTQRGPELQVHDCENDQFPADPEIAWDLLLQLDPCKSMGRDGTHLRSYLMSSQSLSQRFSGNPEVPPDMKLANIILIFKKAKKDLRNYRPVSLNSVPGKIMEKIILGSTEKHLEDNTAIDHNQHGSIRVKSCLLNLISFYNRVTHLKDLRKPADVIFLDFCKAFCVLLGKLSRPQLDKHIMCWVSNWLTGQAQSWSEWSDIRVGTCH</sequence>
<accession>A0A3M0JN43</accession>
<evidence type="ECO:0000313" key="2">
    <source>
        <dbReference type="Proteomes" id="UP000269221"/>
    </source>
</evidence>
<reference evidence="1 2" key="1">
    <citation type="submission" date="2018-07" db="EMBL/GenBank/DDBJ databases">
        <title>A high quality draft genome assembly of the barn swallow (H. rustica rustica).</title>
        <authorList>
            <person name="Formenti G."/>
            <person name="Chiara M."/>
            <person name="Poveda L."/>
            <person name="Francoijs K.-J."/>
            <person name="Bonisoli-Alquati A."/>
            <person name="Canova L."/>
            <person name="Gianfranceschi L."/>
            <person name="Horner D.S."/>
            <person name="Saino N."/>
        </authorList>
    </citation>
    <scope>NUCLEOTIDE SEQUENCE [LARGE SCALE GENOMIC DNA]</scope>
    <source>
        <strain evidence="1">Chelidonia</strain>
        <tissue evidence="1">Blood</tissue>
    </source>
</reference>
<gene>
    <name evidence="1" type="ORF">DUI87_23074</name>
</gene>
<dbReference type="STRING" id="333673.A0A3M0JN43"/>
<dbReference type="OrthoDB" id="416454at2759"/>
<protein>
    <submittedName>
        <fullName evidence="1">Uncharacterized protein</fullName>
    </submittedName>
</protein>
<keyword evidence="2" id="KW-1185">Reference proteome</keyword>
<dbReference type="PANTHER" id="PTHR33332">
    <property type="entry name" value="REVERSE TRANSCRIPTASE DOMAIN-CONTAINING PROTEIN"/>
    <property type="match status" value="1"/>
</dbReference>